<evidence type="ECO:0000313" key="2">
    <source>
        <dbReference type="Proteomes" id="UP000308600"/>
    </source>
</evidence>
<organism evidence="1 2">
    <name type="scientific">Pluteus cervinus</name>
    <dbReference type="NCBI Taxonomy" id="181527"/>
    <lineage>
        <taxon>Eukaryota</taxon>
        <taxon>Fungi</taxon>
        <taxon>Dikarya</taxon>
        <taxon>Basidiomycota</taxon>
        <taxon>Agaricomycotina</taxon>
        <taxon>Agaricomycetes</taxon>
        <taxon>Agaricomycetidae</taxon>
        <taxon>Agaricales</taxon>
        <taxon>Pluteineae</taxon>
        <taxon>Pluteaceae</taxon>
        <taxon>Pluteus</taxon>
    </lineage>
</organism>
<evidence type="ECO:0000313" key="1">
    <source>
        <dbReference type="EMBL" id="TFK59920.1"/>
    </source>
</evidence>
<gene>
    <name evidence="1" type="ORF">BDN72DRAFT_729736</name>
</gene>
<name>A0ACD3A2H5_9AGAR</name>
<accession>A0ACD3A2H5</accession>
<reference evidence="1 2" key="1">
    <citation type="journal article" date="2019" name="Nat. Ecol. Evol.">
        <title>Megaphylogeny resolves global patterns of mushroom evolution.</title>
        <authorList>
            <person name="Varga T."/>
            <person name="Krizsan K."/>
            <person name="Foldi C."/>
            <person name="Dima B."/>
            <person name="Sanchez-Garcia M."/>
            <person name="Sanchez-Ramirez S."/>
            <person name="Szollosi G.J."/>
            <person name="Szarkandi J.G."/>
            <person name="Papp V."/>
            <person name="Albert L."/>
            <person name="Andreopoulos W."/>
            <person name="Angelini C."/>
            <person name="Antonin V."/>
            <person name="Barry K.W."/>
            <person name="Bougher N.L."/>
            <person name="Buchanan P."/>
            <person name="Buyck B."/>
            <person name="Bense V."/>
            <person name="Catcheside P."/>
            <person name="Chovatia M."/>
            <person name="Cooper J."/>
            <person name="Damon W."/>
            <person name="Desjardin D."/>
            <person name="Finy P."/>
            <person name="Geml J."/>
            <person name="Haridas S."/>
            <person name="Hughes K."/>
            <person name="Justo A."/>
            <person name="Karasinski D."/>
            <person name="Kautmanova I."/>
            <person name="Kiss B."/>
            <person name="Kocsube S."/>
            <person name="Kotiranta H."/>
            <person name="LaButti K.M."/>
            <person name="Lechner B.E."/>
            <person name="Liimatainen K."/>
            <person name="Lipzen A."/>
            <person name="Lukacs Z."/>
            <person name="Mihaltcheva S."/>
            <person name="Morgado L.N."/>
            <person name="Niskanen T."/>
            <person name="Noordeloos M.E."/>
            <person name="Ohm R.A."/>
            <person name="Ortiz-Santana B."/>
            <person name="Ovrebo C."/>
            <person name="Racz N."/>
            <person name="Riley R."/>
            <person name="Savchenko A."/>
            <person name="Shiryaev A."/>
            <person name="Soop K."/>
            <person name="Spirin V."/>
            <person name="Szebenyi C."/>
            <person name="Tomsovsky M."/>
            <person name="Tulloss R.E."/>
            <person name="Uehling J."/>
            <person name="Grigoriev I.V."/>
            <person name="Vagvolgyi C."/>
            <person name="Papp T."/>
            <person name="Martin F.M."/>
            <person name="Miettinen O."/>
            <person name="Hibbett D.S."/>
            <person name="Nagy L.G."/>
        </authorList>
    </citation>
    <scope>NUCLEOTIDE SEQUENCE [LARGE SCALE GENOMIC DNA]</scope>
    <source>
        <strain evidence="1 2">NL-1719</strain>
    </source>
</reference>
<dbReference type="EMBL" id="ML208865">
    <property type="protein sequence ID" value="TFK59920.1"/>
    <property type="molecule type" value="Genomic_DNA"/>
</dbReference>
<feature type="non-terminal residue" evidence="1">
    <location>
        <position position="1"/>
    </location>
</feature>
<sequence length="80" mass="9244">AAVAAIYYESQPVPQPMHTSILTGQRWLDELLDGHPQRFREQLGISQEAFRTLSRDLQVNYGHHDSRFVTADEQIAIFLY</sequence>
<proteinExistence type="predicted"/>
<dbReference type="Proteomes" id="UP000308600">
    <property type="component" value="Unassembled WGS sequence"/>
</dbReference>
<feature type="non-terminal residue" evidence="1">
    <location>
        <position position="80"/>
    </location>
</feature>
<protein>
    <submittedName>
        <fullName evidence="1">Uncharacterized protein</fullName>
    </submittedName>
</protein>
<keyword evidence="2" id="KW-1185">Reference proteome</keyword>